<evidence type="ECO:0000259" key="3">
    <source>
        <dbReference type="Pfam" id="PF13359"/>
    </source>
</evidence>
<dbReference type="OrthoDB" id="6578680at2759"/>
<dbReference type="GO" id="GO:0046872">
    <property type="term" value="F:metal ion binding"/>
    <property type="evidence" value="ECO:0007669"/>
    <property type="project" value="UniProtKB-KW"/>
</dbReference>
<dbReference type="InterPro" id="IPR027806">
    <property type="entry name" value="HARBI1_dom"/>
</dbReference>
<protein>
    <recommendedName>
        <fullName evidence="7">DDE Tnp4 domain-containing protein</fullName>
    </recommendedName>
</protein>
<dbReference type="InterPro" id="IPR027805">
    <property type="entry name" value="Transposase_HTH_dom"/>
</dbReference>
<reference evidence="5" key="2">
    <citation type="submission" date="2022-06" db="UniProtKB">
        <authorList>
            <consortium name="EnsemblMetazoa"/>
        </authorList>
    </citation>
    <scope>IDENTIFICATION</scope>
</reference>
<proteinExistence type="predicted"/>
<dbReference type="Proteomes" id="UP000007819">
    <property type="component" value="Unassembled WGS sequence"/>
</dbReference>
<evidence type="ECO:0008006" key="7">
    <source>
        <dbReference type="Google" id="ProtNLM"/>
    </source>
</evidence>
<evidence type="ECO:0000256" key="2">
    <source>
        <dbReference type="ARBA" id="ARBA00022723"/>
    </source>
</evidence>
<dbReference type="PANTHER" id="PTHR23080:SF133">
    <property type="entry name" value="SI:CH211-262I1.5-RELATED"/>
    <property type="match status" value="1"/>
</dbReference>
<feature type="domain" description="DDE Tnp4" evidence="3">
    <location>
        <begin position="139"/>
        <end position="276"/>
    </location>
</feature>
<sequence>MKKEIEILKRHPFGHHSISKNDNMFQYYTGLSEDMFEIVHTLCSNVTFNYYLGWNVTCFSLKDQILMTLMKLKLNLGHKDLAFRFNTSPSTVSNVTLTFIILLHDILFKSLMDNVPSQLKNQLCLPNCFQSFQNCRMIIDCTEVSCDIPKQLDQQKLTYSNYKHRNTLKGLIGIAPNGVITFASKLYPGSISDKKIVADCGVLNIFQPGDLILADKGFLISDLLPSGVNLNIPPFLVSPQFTPSEVVKTKNIARARIHVERAIQRLKEYHILSHIPKCFYNTLSGPND</sequence>
<dbReference type="Pfam" id="PF13359">
    <property type="entry name" value="DDE_Tnp_4"/>
    <property type="match status" value="1"/>
</dbReference>
<dbReference type="AlphaFoldDB" id="A0A8R2FBM9"/>
<evidence type="ECO:0000313" key="5">
    <source>
        <dbReference type="EnsemblMetazoa" id="XP_008185311.1"/>
    </source>
</evidence>
<dbReference type="Pfam" id="PF13613">
    <property type="entry name" value="HTH_Tnp_4"/>
    <property type="match status" value="1"/>
</dbReference>
<accession>A0A8R2FBM9</accession>
<dbReference type="RefSeq" id="XP_008185311.1">
    <property type="nucleotide sequence ID" value="XM_008187089.1"/>
</dbReference>
<evidence type="ECO:0000259" key="4">
    <source>
        <dbReference type="Pfam" id="PF13613"/>
    </source>
</evidence>
<keyword evidence="2" id="KW-0479">Metal-binding</keyword>
<organism evidence="5 6">
    <name type="scientific">Acyrthosiphon pisum</name>
    <name type="common">Pea aphid</name>
    <dbReference type="NCBI Taxonomy" id="7029"/>
    <lineage>
        <taxon>Eukaryota</taxon>
        <taxon>Metazoa</taxon>
        <taxon>Ecdysozoa</taxon>
        <taxon>Arthropoda</taxon>
        <taxon>Hexapoda</taxon>
        <taxon>Insecta</taxon>
        <taxon>Pterygota</taxon>
        <taxon>Neoptera</taxon>
        <taxon>Paraneoptera</taxon>
        <taxon>Hemiptera</taxon>
        <taxon>Sternorrhyncha</taxon>
        <taxon>Aphidomorpha</taxon>
        <taxon>Aphidoidea</taxon>
        <taxon>Aphididae</taxon>
        <taxon>Macrosiphini</taxon>
        <taxon>Acyrthosiphon</taxon>
    </lineage>
</organism>
<name>A0A8R2FBM9_ACYPI</name>
<evidence type="ECO:0000256" key="1">
    <source>
        <dbReference type="ARBA" id="ARBA00001968"/>
    </source>
</evidence>
<keyword evidence="6" id="KW-1185">Reference proteome</keyword>
<dbReference type="KEGG" id="api:103307662"/>
<evidence type="ECO:0000313" key="6">
    <source>
        <dbReference type="Proteomes" id="UP000007819"/>
    </source>
</evidence>
<comment type="cofactor">
    <cofactor evidence="1">
        <name>a divalent metal cation</name>
        <dbReference type="ChEBI" id="CHEBI:60240"/>
    </cofactor>
</comment>
<dbReference type="EnsemblMetazoa" id="XM_008187089.1">
    <property type="protein sequence ID" value="XP_008185311.1"/>
    <property type="gene ID" value="LOC103307662"/>
</dbReference>
<dbReference type="PANTHER" id="PTHR23080">
    <property type="entry name" value="THAP DOMAIN PROTEIN"/>
    <property type="match status" value="1"/>
</dbReference>
<feature type="domain" description="Transposase Helix-turn-helix" evidence="4">
    <location>
        <begin position="60"/>
        <end position="107"/>
    </location>
</feature>
<dbReference type="GeneID" id="103307662"/>
<reference evidence="6" key="1">
    <citation type="submission" date="2010-06" db="EMBL/GenBank/DDBJ databases">
        <authorList>
            <person name="Jiang H."/>
            <person name="Abraham K."/>
            <person name="Ali S."/>
            <person name="Alsbrooks S.L."/>
            <person name="Anim B.N."/>
            <person name="Anosike U.S."/>
            <person name="Attaway T."/>
            <person name="Bandaranaike D.P."/>
            <person name="Battles P.K."/>
            <person name="Bell S.N."/>
            <person name="Bell A.V."/>
            <person name="Beltran B."/>
            <person name="Bickham C."/>
            <person name="Bustamante Y."/>
            <person name="Caleb T."/>
            <person name="Canada A."/>
            <person name="Cardenas V."/>
            <person name="Carter K."/>
            <person name="Chacko J."/>
            <person name="Chandrabose M.N."/>
            <person name="Chavez D."/>
            <person name="Chavez A."/>
            <person name="Chen L."/>
            <person name="Chu H.-S."/>
            <person name="Claassen K.J."/>
            <person name="Cockrell R."/>
            <person name="Collins M."/>
            <person name="Cooper J.A."/>
            <person name="Cree A."/>
            <person name="Curry S.M."/>
            <person name="Da Y."/>
            <person name="Dao M.D."/>
            <person name="Das B."/>
            <person name="Davila M.-L."/>
            <person name="Davy-Carroll L."/>
            <person name="Denson S."/>
            <person name="Dinh H."/>
            <person name="Ebong V.E."/>
            <person name="Edwards J.R."/>
            <person name="Egan A."/>
            <person name="El-Daye J."/>
            <person name="Escobedo L."/>
            <person name="Fernandez S."/>
            <person name="Fernando P.R."/>
            <person name="Flagg N."/>
            <person name="Forbes L.D."/>
            <person name="Fowler R.G."/>
            <person name="Fu Q."/>
            <person name="Gabisi R.A."/>
            <person name="Ganer J."/>
            <person name="Garbino Pronczuk A."/>
            <person name="Garcia R.M."/>
            <person name="Garner T."/>
            <person name="Garrett T.E."/>
            <person name="Gonzalez D.A."/>
            <person name="Hamid H."/>
            <person name="Hawkins E.S."/>
            <person name="Hirani K."/>
            <person name="Hogues M.E."/>
            <person name="Hollins B."/>
            <person name="Hsiao C.-H."/>
            <person name="Jabil R."/>
            <person name="James M.L."/>
            <person name="Jhangiani S.N."/>
            <person name="Johnson B."/>
            <person name="Johnson Q."/>
            <person name="Joshi V."/>
            <person name="Kalu J.B."/>
            <person name="Kam C."/>
            <person name="Kashfia A."/>
            <person name="Keebler J."/>
            <person name="Kisamo H."/>
            <person name="Kovar C.L."/>
            <person name="Lago L.A."/>
            <person name="Lai C.-Y."/>
            <person name="Laidlaw J."/>
            <person name="Lara F."/>
            <person name="Le T.-K."/>
            <person name="Lee S.L."/>
            <person name="Legall F.H."/>
            <person name="Lemon S.J."/>
            <person name="Lewis L.R."/>
            <person name="Li B."/>
            <person name="Liu Y."/>
            <person name="Liu Y.-S."/>
            <person name="Lopez J."/>
            <person name="Lozado R.J."/>
            <person name="Lu J."/>
            <person name="Madu R.C."/>
            <person name="Maheshwari M."/>
            <person name="Maheshwari R."/>
            <person name="Malloy K."/>
            <person name="Martinez E."/>
            <person name="Mathew T."/>
            <person name="Mercado I.C."/>
            <person name="Mercado C."/>
            <person name="Meyer B."/>
            <person name="Montgomery K."/>
            <person name="Morgan M.B."/>
            <person name="Munidasa M."/>
            <person name="Nazareth L.V."/>
            <person name="Nelson J."/>
            <person name="Ng B.M."/>
            <person name="Nguyen N.B."/>
            <person name="Nguyen P.Q."/>
            <person name="Nguyen T."/>
            <person name="Obregon M."/>
            <person name="Okwuonu G.O."/>
            <person name="Onwere C.G."/>
            <person name="Orozco G."/>
            <person name="Parra A."/>
            <person name="Patel S."/>
            <person name="Patil S."/>
            <person name="Perez A."/>
            <person name="Perez Y."/>
            <person name="Pham C."/>
            <person name="Primus E.L."/>
            <person name="Pu L.-L."/>
            <person name="Puazo M."/>
            <person name="Qin X."/>
            <person name="Quiroz J.B."/>
            <person name="Reese J."/>
            <person name="Richards S."/>
            <person name="Rives C.M."/>
            <person name="Robberts R."/>
            <person name="Ruiz S.J."/>
            <person name="Ruiz M.J."/>
            <person name="Santibanez J."/>
            <person name="Schneider B.W."/>
            <person name="Sisson I."/>
            <person name="Smith M."/>
            <person name="Sodergren E."/>
            <person name="Song X.-Z."/>
            <person name="Song B.B."/>
            <person name="Summersgill H."/>
            <person name="Thelus R."/>
            <person name="Thornton R.D."/>
            <person name="Trejos Z.Y."/>
            <person name="Usmani K."/>
            <person name="Vattathil S."/>
            <person name="Villasana D."/>
            <person name="Walker D.L."/>
            <person name="Wang S."/>
            <person name="Wang K."/>
            <person name="White C.S."/>
            <person name="Williams A.C."/>
            <person name="Williamson J."/>
            <person name="Wilson K."/>
            <person name="Woghiren I.O."/>
            <person name="Woodworth J.R."/>
            <person name="Worley K.C."/>
            <person name="Wright R.A."/>
            <person name="Wu W."/>
            <person name="Young L."/>
            <person name="Zhang L."/>
            <person name="Zhang J."/>
            <person name="Zhu Y."/>
            <person name="Muzny D.M."/>
            <person name="Weinstock G."/>
            <person name="Gibbs R.A."/>
        </authorList>
    </citation>
    <scope>NUCLEOTIDE SEQUENCE [LARGE SCALE GENOMIC DNA]</scope>
    <source>
        <strain evidence="6">LSR1</strain>
    </source>
</reference>